<dbReference type="InterPro" id="IPR029061">
    <property type="entry name" value="THDP-binding"/>
</dbReference>
<keyword evidence="4" id="KW-0786">Thiamine pyrophosphate</keyword>
<sequence length="762" mass="81908">MPELCRLTPQSPWWELTTTDQDWDEADPQLLGTLLAHCALIRGFEETVLDLAAQGLVHGPAHSSIGQEGGAAGSIVGLKASDGVNGSHRGHHQFLSKALAYLHPRGIDPKAKIDAAVQGLLQKALAEILGLSQGYCRGRGGSMHLRWAEAGALGTNAIVGGGVPMAAGQAWAYRHAGTDDVMITYFGDGAVNIGSVLETMNLAAAWKLPLCFFIENNRYAVSTAIEDSTAETRLSSRGSAFNIPSWKVDGMDPLAVHVAMQQALAHMRSGQGPTIIEADVYRFFHQNGPYAGSAFGYRTKEEEAAWRQRDPLLLLARRMTARGLLTESDVQALHDRVKAAMDDAVQALTVIEGPAAGGDEAPNASGTSSTAARHAGKRQIRAALWPSPDFRDVGILGDLSEMQGARYAAEPDMAEGASGSPGSADGSNHVAVSDRKFIDVVADVMARRMQQDASVIVMGEDVHRLKGGTNGATRGLSQLYPDRCLGTPISENAFVGLAGGMALDGRYKPVVEFMYPDFMWVAADQVFNQIGKVRHMFGGDSDVPLVLRTKVAMGTGYGSQHSMDPAGIFATSPGWRIVAPSTPFDYVGLMNTALRCKDPVLVIEHVDLYNATALGPIDDYDYCLPVGRACVRRRGTELTVITYLSMVHHAAEALDQTGISADLIDLRWLDRASLDWDTVGESIRKTNNVLIVEQGARGTSYGGWLSDEIQRRFFDWLDQPVQRVTGGEAAPSISKVLERAAAARTEEVIEGLRCVMQQKGAA</sequence>
<comment type="caution">
    <text evidence="7">The sequence shown here is derived from an EMBL/GenBank/DDBJ whole genome shotgun (WGS) entry which is preliminary data.</text>
</comment>
<dbReference type="InterPro" id="IPR009014">
    <property type="entry name" value="Transketo_C/PFOR_II"/>
</dbReference>
<dbReference type="Gene3D" id="3.40.50.920">
    <property type="match status" value="1"/>
</dbReference>
<comment type="cofactor">
    <cofactor evidence="1">
        <name>thiamine diphosphate</name>
        <dbReference type="ChEBI" id="CHEBI:58937"/>
    </cofactor>
</comment>
<dbReference type="RefSeq" id="WP_094838479.1">
    <property type="nucleotide sequence ID" value="NZ_NEVQ01000016.1"/>
</dbReference>
<dbReference type="EMBL" id="NEVQ01000016">
    <property type="protein sequence ID" value="OZI54705.1"/>
    <property type="molecule type" value="Genomic_DNA"/>
</dbReference>
<dbReference type="PANTHER" id="PTHR43257:SF2">
    <property type="entry name" value="PYRUVATE DEHYDROGENASE E1 COMPONENT SUBUNIT BETA"/>
    <property type="match status" value="1"/>
</dbReference>
<dbReference type="InterPro" id="IPR005475">
    <property type="entry name" value="Transketolase-like_Pyr-bd"/>
</dbReference>
<dbReference type="AlphaFoldDB" id="A0A261TZ85"/>
<keyword evidence="8" id="KW-1185">Reference proteome</keyword>
<evidence type="ECO:0000256" key="3">
    <source>
        <dbReference type="ARBA" id="ARBA00023002"/>
    </source>
</evidence>
<gene>
    <name evidence="7" type="ORF">CAL20_17205</name>
</gene>
<name>A0A261TZ85_9BORD</name>
<reference evidence="7 8" key="1">
    <citation type="submission" date="2017-05" db="EMBL/GenBank/DDBJ databases">
        <title>Complete and WGS of Bordetella genogroups.</title>
        <authorList>
            <person name="Spilker T."/>
            <person name="LiPuma J."/>
        </authorList>
    </citation>
    <scope>NUCLEOTIDE SEQUENCE [LARGE SCALE GENOMIC DNA]</scope>
    <source>
        <strain evidence="7 8">AU9919</strain>
    </source>
</reference>
<dbReference type="SMART" id="SM00861">
    <property type="entry name" value="Transket_pyr"/>
    <property type="match status" value="1"/>
</dbReference>
<dbReference type="CDD" id="cd07036">
    <property type="entry name" value="TPP_PYR_E1-PDHc-beta_like"/>
    <property type="match status" value="1"/>
</dbReference>
<dbReference type="InterPro" id="IPR033248">
    <property type="entry name" value="Transketolase_C"/>
</dbReference>
<dbReference type="CDD" id="cd02000">
    <property type="entry name" value="TPP_E1_PDC_ADC_BCADC"/>
    <property type="match status" value="1"/>
</dbReference>
<dbReference type="Pfam" id="PF00676">
    <property type="entry name" value="E1_dh"/>
    <property type="match status" value="1"/>
</dbReference>
<dbReference type="Pfam" id="PF02779">
    <property type="entry name" value="Transket_pyr"/>
    <property type="match status" value="1"/>
</dbReference>
<feature type="domain" description="Transketolase-like pyrimidine-binding" evidence="6">
    <location>
        <begin position="435"/>
        <end position="611"/>
    </location>
</feature>
<dbReference type="GO" id="GO:0016624">
    <property type="term" value="F:oxidoreductase activity, acting on the aldehyde or oxo group of donors, disulfide as acceptor"/>
    <property type="evidence" value="ECO:0007669"/>
    <property type="project" value="InterPro"/>
</dbReference>
<dbReference type="InterPro" id="IPR001017">
    <property type="entry name" value="DH_E1"/>
</dbReference>
<feature type="region of interest" description="Disordered" evidence="5">
    <location>
        <begin position="354"/>
        <end position="375"/>
    </location>
</feature>
<evidence type="ECO:0000256" key="5">
    <source>
        <dbReference type="SAM" id="MobiDB-lite"/>
    </source>
</evidence>
<dbReference type="Proteomes" id="UP000216885">
    <property type="component" value="Unassembled WGS sequence"/>
</dbReference>
<keyword evidence="3" id="KW-0560">Oxidoreductase</keyword>
<dbReference type="SUPFAM" id="SSF52518">
    <property type="entry name" value="Thiamin diphosphate-binding fold (THDP-binding)"/>
    <property type="match status" value="2"/>
</dbReference>
<dbReference type="SUPFAM" id="SSF52922">
    <property type="entry name" value="TK C-terminal domain-like"/>
    <property type="match status" value="1"/>
</dbReference>
<evidence type="ECO:0000256" key="1">
    <source>
        <dbReference type="ARBA" id="ARBA00001964"/>
    </source>
</evidence>
<evidence type="ECO:0000256" key="2">
    <source>
        <dbReference type="ARBA" id="ARBA00003906"/>
    </source>
</evidence>
<evidence type="ECO:0000313" key="8">
    <source>
        <dbReference type="Proteomes" id="UP000216885"/>
    </source>
</evidence>
<evidence type="ECO:0000256" key="4">
    <source>
        <dbReference type="ARBA" id="ARBA00023052"/>
    </source>
</evidence>
<dbReference type="Gene3D" id="3.40.50.970">
    <property type="match status" value="2"/>
</dbReference>
<dbReference type="PANTHER" id="PTHR43257">
    <property type="entry name" value="PYRUVATE DEHYDROGENASE E1 COMPONENT BETA SUBUNIT"/>
    <property type="match status" value="1"/>
</dbReference>
<evidence type="ECO:0000259" key="6">
    <source>
        <dbReference type="SMART" id="SM00861"/>
    </source>
</evidence>
<protein>
    <submittedName>
        <fullName evidence="7">MFS transporter</fullName>
    </submittedName>
</protein>
<organism evidence="7 8">
    <name type="scientific">Bordetella genomosp. 4</name>
    <dbReference type="NCBI Taxonomy" id="463044"/>
    <lineage>
        <taxon>Bacteria</taxon>
        <taxon>Pseudomonadati</taxon>
        <taxon>Pseudomonadota</taxon>
        <taxon>Betaproteobacteria</taxon>
        <taxon>Burkholderiales</taxon>
        <taxon>Alcaligenaceae</taxon>
        <taxon>Bordetella</taxon>
    </lineage>
</organism>
<dbReference type="Pfam" id="PF02780">
    <property type="entry name" value="Transketolase_C"/>
    <property type="match status" value="1"/>
</dbReference>
<comment type="function">
    <text evidence="2">E1 component of the 2-oxoglutarate dehydrogenase (OGDH) complex which catalyzes the decarboxylation of 2-oxoglutarate, the first step in the conversion of 2-oxoglutarate to succinyl-CoA and CO(2).</text>
</comment>
<accession>A0A261TZ85</accession>
<proteinExistence type="predicted"/>
<evidence type="ECO:0000313" key="7">
    <source>
        <dbReference type="EMBL" id="OZI54705.1"/>
    </source>
</evidence>